<dbReference type="EMBL" id="JRPN01000010">
    <property type="protein sequence ID" value="KGT79553.1"/>
    <property type="molecule type" value="Genomic_DNA"/>
</dbReference>
<evidence type="ECO:0000256" key="4">
    <source>
        <dbReference type="ARBA" id="ARBA00023136"/>
    </source>
</evidence>
<organism evidence="6 7">
    <name type="scientific">Bradyrhizobium japonicum</name>
    <dbReference type="NCBI Taxonomy" id="375"/>
    <lineage>
        <taxon>Bacteria</taxon>
        <taxon>Pseudomonadati</taxon>
        <taxon>Pseudomonadota</taxon>
        <taxon>Alphaproteobacteria</taxon>
        <taxon>Hyphomicrobiales</taxon>
        <taxon>Nitrobacteraceae</taxon>
        <taxon>Bradyrhizobium</taxon>
    </lineage>
</organism>
<dbReference type="Proteomes" id="UP000030377">
    <property type="component" value="Unassembled WGS sequence"/>
</dbReference>
<evidence type="ECO:0000256" key="1">
    <source>
        <dbReference type="ARBA" id="ARBA00022475"/>
    </source>
</evidence>
<reference evidence="6 7" key="1">
    <citation type="submission" date="2014-09" db="EMBL/GenBank/DDBJ databases">
        <title>Draft genome of Bradyrhizobium japonicum Is-34.</title>
        <authorList>
            <person name="Tsurumaru H."/>
            <person name="Yamakawa T."/>
            <person name="Hashimoto S."/>
            <person name="Okizaki K."/>
            <person name="Kanesaki Y."/>
            <person name="Yoshikawa H."/>
            <person name="Yajima S."/>
        </authorList>
    </citation>
    <scope>NUCLEOTIDE SEQUENCE [LARGE SCALE GENOMIC DNA]</scope>
    <source>
        <strain evidence="6 7">Is-34</strain>
    </source>
</reference>
<keyword evidence="3 5" id="KW-1133">Transmembrane helix</keyword>
<feature type="transmembrane region" description="Helical" evidence="5">
    <location>
        <begin position="12"/>
        <end position="32"/>
    </location>
</feature>
<evidence type="ECO:0000256" key="3">
    <source>
        <dbReference type="ARBA" id="ARBA00022989"/>
    </source>
</evidence>
<evidence type="ECO:0000313" key="7">
    <source>
        <dbReference type="Proteomes" id="UP000030377"/>
    </source>
</evidence>
<accession>A0A0A3Z106</accession>
<dbReference type="Pfam" id="PF07869">
    <property type="entry name" value="DUF1656"/>
    <property type="match status" value="1"/>
</dbReference>
<dbReference type="RefSeq" id="WP_041955293.1">
    <property type="nucleotide sequence ID" value="NZ_JRPN01000010.1"/>
</dbReference>
<evidence type="ECO:0000256" key="2">
    <source>
        <dbReference type="ARBA" id="ARBA00022692"/>
    </source>
</evidence>
<feature type="transmembrane region" description="Helical" evidence="5">
    <location>
        <begin position="44"/>
        <end position="66"/>
    </location>
</feature>
<evidence type="ECO:0000313" key="6">
    <source>
        <dbReference type="EMBL" id="KGT79553.1"/>
    </source>
</evidence>
<keyword evidence="1" id="KW-1003">Cell membrane</keyword>
<proteinExistence type="predicted"/>
<keyword evidence="2 5" id="KW-0812">Transmembrane</keyword>
<dbReference type="InterPro" id="IPR012451">
    <property type="entry name" value="DUF1656"/>
</dbReference>
<protein>
    <submittedName>
        <fullName evidence="6">Membrane protein</fullName>
    </submittedName>
</protein>
<sequence>MAHTFPELVIGGVLFAPFVIYLVVTLVIIIVLRPLLLLVGFAKMFSHASIAELSLGVTILGLLMLLF</sequence>
<gene>
    <name evidence="6" type="ORF">MA20_11820</name>
</gene>
<comment type="caution">
    <text evidence="6">The sequence shown here is derived from an EMBL/GenBank/DDBJ whole genome shotgun (WGS) entry which is preliminary data.</text>
</comment>
<name>A0A0A3Z106_BRAJP</name>
<dbReference type="AlphaFoldDB" id="A0A0A3Z106"/>
<evidence type="ECO:0000256" key="5">
    <source>
        <dbReference type="SAM" id="Phobius"/>
    </source>
</evidence>
<keyword evidence="4 5" id="KW-0472">Membrane</keyword>